<dbReference type="AlphaFoldDB" id="A0A0F4Z2H6"/>
<dbReference type="RefSeq" id="XP_013331309.1">
    <property type="nucleotide sequence ID" value="XM_013475855.1"/>
</dbReference>
<protein>
    <submittedName>
        <fullName evidence="2">Uncharacterized protein</fullName>
    </submittedName>
</protein>
<evidence type="ECO:0000313" key="2">
    <source>
        <dbReference type="EMBL" id="KKA24697.1"/>
    </source>
</evidence>
<evidence type="ECO:0000313" key="3">
    <source>
        <dbReference type="Proteomes" id="UP000053958"/>
    </source>
</evidence>
<evidence type="ECO:0000256" key="1">
    <source>
        <dbReference type="SAM" id="MobiDB-lite"/>
    </source>
</evidence>
<dbReference type="Proteomes" id="UP000053958">
    <property type="component" value="Unassembled WGS sequence"/>
</dbReference>
<proteinExistence type="predicted"/>
<sequence length="315" mass="35112">QNYLPDPLPRAQRAAFNATAPQVPKIIPQTNRAARFLPNNQWPSPAVLQQLQTPMVNAQTNGYVPLPTQHQNQYGVQQRYAMPTYPQKNAGPAQNMGFLMTNAAAYLEGDDNLSYPTEKNYSMPAEVPPQPVAQPMQQSYPQANVNQNQMPGTVYGQQANQFVPQTQNLNPQVNQFVPQTPRRNRQTNMSQNAMAGQTYDPQFNPSASPNKNRRMSGQATQYNPQVNMNQNHMVYNQQVNQQQNQSVRQNQSRPMPAQAFQPQVNQMQNHPMTGPAPRPQPASGSGNATSRKRSQAEMGPAAEGMVPPPPKRAHH</sequence>
<feature type="region of interest" description="Disordered" evidence="1">
    <location>
        <begin position="240"/>
        <end position="315"/>
    </location>
</feature>
<accession>A0A0F4Z2H6</accession>
<dbReference type="EMBL" id="LASV01000050">
    <property type="protein sequence ID" value="KKA24697.1"/>
    <property type="molecule type" value="Genomic_DNA"/>
</dbReference>
<gene>
    <name evidence="2" type="ORF">T310_1246</name>
</gene>
<organism evidence="2 3">
    <name type="scientific">Rasamsonia emersonii (strain ATCC 16479 / CBS 393.64 / IMI 116815)</name>
    <dbReference type="NCBI Taxonomy" id="1408163"/>
    <lineage>
        <taxon>Eukaryota</taxon>
        <taxon>Fungi</taxon>
        <taxon>Dikarya</taxon>
        <taxon>Ascomycota</taxon>
        <taxon>Pezizomycotina</taxon>
        <taxon>Eurotiomycetes</taxon>
        <taxon>Eurotiomycetidae</taxon>
        <taxon>Eurotiales</taxon>
        <taxon>Trichocomaceae</taxon>
        <taxon>Rasamsonia</taxon>
    </lineage>
</organism>
<feature type="non-terminal residue" evidence="2">
    <location>
        <position position="1"/>
    </location>
</feature>
<feature type="compositionally biased region" description="Low complexity" evidence="1">
    <location>
        <begin position="240"/>
        <end position="251"/>
    </location>
</feature>
<feature type="region of interest" description="Disordered" evidence="1">
    <location>
        <begin position="195"/>
        <end position="217"/>
    </location>
</feature>
<comment type="caution">
    <text evidence="2">The sequence shown here is derived from an EMBL/GenBank/DDBJ whole genome shotgun (WGS) entry which is preliminary data.</text>
</comment>
<reference evidence="2 3" key="1">
    <citation type="submission" date="2015-04" db="EMBL/GenBank/DDBJ databases">
        <authorList>
            <person name="Heijne W.H."/>
            <person name="Fedorova N.D."/>
            <person name="Nierman W.C."/>
            <person name="Vollebregt A.W."/>
            <person name="Zhao Z."/>
            <person name="Wu L."/>
            <person name="Kumar M."/>
            <person name="Stam H."/>
            <person name="van den Berg M.A."/>
            <person name="Pel H.J."/>
        </authorList>
    </citation>
    <scope>NUCLEOTIDE SEQUENCE [LARGE SCALE GENOMIC DNA]</scope>
    <source>
        <strain evidence="2 3">CBS 393.64</strain>
    </source>
</reference>
<keyword evidence="3" id="KW-1185">Reference proteome</keyword>
<name>A0A0F4Z2H6_RASE3</name>
<feature type="compositionally biased region" description="Polar residues" evidence="1">
    <location>
        <begin position="260"/>
        <end position="271"/>
    </location>
</feature>
<dbReference type="GeneID" id="25313597"/>
<feature type="compositionally biased region" description="Pro residues" evidence="1">
    <location>
        <begin position="306"/>
        <end position="315"/>
    </location>
</feature>